<dbReference type="Proteomes" id="UP001497623">
    <property type="component" value="Unassembled WGS sequence"/>
</dbReference>
<accession>A0AAV2RXP3</accession>
<organism evidence="2 3">
    <name type="scientific">Meganyctiphanes norvegica</name>
    <name type="common">Northern krill</name>
    <name type="synonym">Thysanopoda norvegica</name>
    <dbReference type="NCBI Taxonomy" id="48144"/>
    <lineage>
        <taxon>Eukaryota</taxon>
        <taxon>Metazoa</taxon>
        <taxon>Ecdysozoa</taxon>
        <taxon>Arthropoda</taxon>
        <taxon>Crustacea</taxon>
        <taxon>Multicrustacea</taxon>
        <taxon>Malacostraca</taxon>
        <taxon>Eumalacostraca</taxon>
        <taxon>Eucarida</taxon>
        <taxon>Euphausiacea</taxon>
        <taxon>Euphausiidae</taxon>
        <taxon>Meganyctiphanes</taxon>
    </lineage>
</organism>
<feature type="non-terminal residue" evidence="2">
    <location>
        <position position="103"/>
    </location>
</feature>
<dbReference type="Gene3D" id="2.60.40.10">
    <property type="entry name" value="Immunoglobulins"/>
    <property type="match status" value="1"/>
</dbReference>
<keyword evidence="3" id="KW-1185">Reference proteome</keyword>
<dbReference type="InterPro" id="IPR007110">
    <property type="entry name" value="Ig-like_dom"/>
</dbReference>
<evidence type="ECO:0000313" key="3">
    <source>
        <dbReference type="Proteomes" id="UP001497623"/>
    </source>
</evidence>
<dbReference type="EMBL" id="CAXKWB010033676">
    <property type="protein sequence ID" value="CAL4143498.1"/>
    <property type="molecule type" value="Genomic_DNA"/>
</dbReference>
<dbReference type="InterPro" id="IPR036179">
    <property type="entry name" value="Ig-like_dom_sf"/>
</dbReference>
<dbReference type="SUPFAM" id="SSF48726">
    <property type="entry name" value="Immunoglobulin"/>
    <property type="match status" value="1"/>
</dbReference>
<gene>
    <name evidence="2" type="ORF">MNOR_LOCUS29294</name>
</gene>
<dbReference type="AlphaFoldDB" id="A0AAV2RXP3"/>
<evidence type="ECO:0000313" key="2">
    <source>
        <dbReference type="EMBL" id="CAL4143498.1"/>
    </source>
</evidence>
<sequence>DVKFPDIDIIVSPSELLLSNKTHTYEVAEGADISITCQLTYSGRERYLNWTHPMLDNEHVQTSHYEKNNDTTDLVSRTLQIKKALFRDSGEHSCYFWKDGGIQ</sequence>
<reference evidence="2 3" key="1">
    <citation type="submission" date="2024-05" db="EMBL/GenBank/DDBJ databases">
        <authorList>
            <person name="Wallberg A."/>
        </authorList>
    </citation>
    <scope>NUCLEOTIDE SEQUENCE [LARGE SCALE GENOMIC DNA]</scope>
</reference>
<proteinExistence type="predicted"/>
<name>A0AAV2RXP3_MEGNR</name>
<evidence type="ECO:0000259" key="1">
    <source>
        <dbReference type="PROSITE" id="PS50835"/>
    </source>
</evidence>
<dbReference type="InterPro" id="IPR013783">
    <property type="entry name" value="Ig-like_fold"/>
</dbReference>
<protein>
    <recommendedName>
        <fullName evidence="1">Ig-like domain-containing protein</fullName>
    </recommendedName>
</protein>
<feature type="non-terminal residue" evidence="2">
    <location>
        <position position="1"/>
    </location>
</feature>
<comment type="caution">
    <text evidence="2">The sequence shown here is derived from an EMBL/GenBank/DDBJ whole genome shotgun (WGS) entry which is preliminary data.</text>
</comment>
<dbReference type="PROSITE" id="PS50835">
    <property type="entry name" value="IG_LIKE"/>
    <property type="match status" value="1"/>
</dbReference>
<feature type="domain" description="Ig-like" evidence="1">
    <location>
        <begin position="13"/>
        <end position="94"/>
    </location>
</feature>